<reference evidence="2 3" key="1">
    <citation type="submission" date="2014-10" db="EMBL/GenBank/DDBJ databases">
        <title>Draft genome of the hookworm Ancylostoma caninum.</title>
        <authorList>
            <person name="Mitreva M."/>
        </authorList>
    </citation>
    <scope>NUCLEOTIDE SEQUENCE [LARGE SCALE GENOMIC DNA]</scope>
    <source>
        <strain evidence="2 3">Baltimore</strain>
    </source>
</reference>
<dbReference type="Proteomes" id="UP000252519">
    <property type="component" value="Unassembled WGS sequence"/>
</dbReference>
<feature type="domain" description="PH" evidence="1">
    <location>
        <begin position="93"/>
        <end position="149"/>
    </location>
</feature>
<evidence type="ECO:0000313" key="2">
    <source>
        <dbReference type="EMBL" id="RCN40459.1"/>
    </source>
</evidence>
<accession>A0A368GB05</accession>
<organism evidence="2 3">
    <name type="scientific">Ancylostoma caninum</name>
    <name type="common">Dog hookworm</name>
    <dbReference type="NCBI Taxonomy" id="29170"/>
    <lineage>
        <taxon>Eukaryota</taxon>
        <taxon>Metazoa</taxon>
        <taxon>Ecdysozoa</taxon>
        <taxon>Nematoda</taxon>
        <taxon>Chromadorea</taxon>
        <taxon>Rhabditida</taxon>
        <taxon>Rhabditina</taxon>
        <taxon>Rhabditomorpha</taxon>
        <taxon>Strongyloidea</taxon>
        <taxon>Ancylostomatidae</taxon>
        <taxon>Ancylostomatinae</taxon>
        <taxon>Ancylostoma</taxon>
    </lineage>
</organism>
<dbReference type="Gene3D" id="2.30.29.30">
    <property type="entry name" value="Pleckstrin-homology domain (PH domain)/Phosphotyrosine-binding domain (PTB)"/>
    <property type="match status" value="1"/>
</dbReference>
<sequence length="149" mass="16886">MRAGSCPHSDHYHQSIGTLAMLTHNIKMHMDIACRSSSHCSAIRYGWVPSGKLDSMLPYILQNSPVKMRAKRSRTSLPQSRNPLPDTVLRASKLVRQGWLRHQELALGKTGKRRLWEECYAVLFDQSLYLCPNEPKSTIAENTGEKVIP</sequence>
<comment type="caution">
    <text evidence="2">The sequence shown here is derived from an EMBL/GenBank/DDBJ whole genome shotgun (WGS) entry which is preliminary data.</text>
</comment>
<dbReference type="OrthoDB" id="9994905at2759"/>
<dbReference type="EMBL" id="JOJR01000284">
    <property type="protein sequence ID" value="RCN40459.1"/>
    <property type="molecule type" value="Genomic_DNA"/>
</dbReference>
<keyword evidence="3" id="KW-1185">Reference proteome</keyword>
<dbReference type="STRING" id="29170.A0A368GB05"/>
<dbReference type="SUPFAM" id="SSF50729">
    <property type="entry name" value="PH domain-like"/>
    <property type="match status" value="1"/>
</dbReference>
<protein>
    <recommendedName>
        <fullName evidence="1">PH domain-containing protein</fullName>
    </recommendedName>
</protein>
<gene>
    <name evidence="2" type="ORF">ANCCAN_13618</name>
</gene>
<evidence type="ECO:0000259" key="1">
    <source>
        <dbReference type="PROSITE" id="PS50003"/>
    </source>
</evidence>
<dbReference type="AlphaFoldDB" id="A0A368GB05"/>
<evidence type="ECO:0000313" key="3">
    <source>
        <dbReference type="Proteomes" id="UP000252519"/>
    </source>
</evidence>
<dbReference type="InterPro" id="IPR001849">
    <property type="entry name" value="PH_domain"/>
</dbReference>
<name>A0A368GB05_ANCCA</name>
<proteinExistence type="predicted"/>
<dbReference type="PROSITE" id="PS50003">
    <property type="entry name" value="PH_DOMAIN"/>
    <property type="match status" value="1"/>
</dbReference>
<dbReference type="InterPro" id="IPR011993">
    <property type="entry name" value="PH-like_dom_sf"/>
</dbReference>